<dbReference type="EMBL" id="OBEL01000001">
    <property type="protein sequence ID" value="SNZ05527.1"/>
    <property type="molecule type" value="Genomic_DNA"/>
</dbReference>
<accession>A0A285N9D7</accession>
<dbReference type="InterPro" id="IPR009875">
    <property type="entry name" value="PilZ_domain"/>
</dbReference>
<dbReference type="Gene3D" id="2.40.10.220">
    <property type="entry name" value="predicted glycosyltransferase like domains"/>
    <property type="match status" value="1"/>
</dbReference>
<gene>
    <name evidence="2" type="ORF">SAMN06265368_0141</name>
</gene>
<reference evidence="2 3" key="1">
    <citation type="submission" date="2017-09" db="EMBL/GenBank/DDBJ databases">
        <authorList>
            <person name="Ehlers B."/>
            <person name="Leendertz F.H."/>
        </authorList>
    </citation>
    <scope>NUCLEOTIDE SEQUENCE [LARGE SCALE GENOMIC DNA]</scope>
    <source>
        <strain evidence="2 3">DSM 18289</strain>
    </source>
</reference>
<dbReference type="SUPFAM" id="SSF141371">
    <property type="entry name" value="PilZ domain-like"/>
    <property type="match status" value="1"/>
</dbReference>
<dbReference type="OrthoDB" id="7188320at2"/>
<sequence length="108" mass="12636">MDIFPDRRQCTRRRVLKGGKVFYNNFAMSMDCTIRNESRHGMRIKVDPMITLPSTFSLLNRKDGTMAEVHIVWHREDEIGVEFDTDMEDVRTLAKSDIRRMSIIATRG</sequence>
<keyword evidence="3" id="KW-1185">Reference proteome</keyword>
<feature type="domain" description="PilZ" evidence="1">
    <location>
        <begin position="7"/>
        <end position="91"/>
    </location>
</feature>
<name>A0A285N9D7_9HYPH</name>
<proteinExistence type="predicted"/>
<dbReference type="GO" id="GO:0035438">
    <property type="term" value="F:cyclic-di-GMP binding"/>
    <property type="evidence" value="ECO:0007669"/>
    <property type="project" value="InterPro"/>
</dbReference>
<dbReference type="Proteomes" id="UP000219439">
    <property type="component" value="Unassembled WGS sequence"/>
</dbReference>
<dbReference type="Pfam" id="PF07238">
    <property type="entry name" value="PilZ"/>
    <property type="match status" value="1"/>
</dbReference>
<protein>
    <submittedName>
        <fullName evidence="2">PilZ domain-containing protein</fullName>
    </submittedName>
</protein>
<evidence type="ECO:0000313" key="2">
    <source>
        <dbReference type="EMBL" id="SNZ05527.1"/>
    </source>
</evidence>
<evidence type="ECO:0000313" key="3">
    <source>
        <dbReference type="Proteomes" id="UP000219439"/>
    </source>
</evidence>
<evidence type="ECO:0000259" key="1">
    <source>
        <dbReference type="Pfam" id="PF07238"/>
    </source>
</evidence>
<dbReference type="AlphaFoldDB" id="A0A285N9D7"/>
<dbReference type="RefSeq" id="WP_097151497.1">
    <property type="nucleotide sequence ID" value="NZ_OBEL01000001.1"/>
</dbReference>
<organism evidence="2 3">
    <name type="scientific">Cohaesibacter gelatinilyticus</name>
    <dbReference type="NCBI Taxonomy" id="372072"/>
    <lineage>
        <taxon>Bacteria</taxon>
        <taxon>Pseudomonadati</taxon>
        <taxon>Pseudomonadota</taxon>
        <taxon>Alphaproteobacteria</taxon>
        <taxon>Hyphomicrobiales</taxon>
        <taxon>Cohaesibacteraceae</taxon>
    </lineage>
</organism>